<keyword evidence="2" id="KW-1133">Transmembrane helix</keyword>
<evidence type="ECO:0000313" key="4">
    <source>
        <dbReference type="EMBL" id="MST66505.1"/>
    </source>
</evidence>
<keyword evidence="2" id="KW-0812">Transmembrane</keyword>
<feature type="compositionally biased region" description="Polar residues" evidence="1">
    <location>
        <begin position="62"/>
        <end position="79"/>
    </location>
</feature>
<keyword evidence="2" id="KW-0472">Membrane</keyword>
<evidence type="ECO:0000256" key="2">
    <source>
        <dbReference type="SAM" id="Phobius"/>
    </source>
</evidence>
<feature type="region of interest" description="Disordered" evidence="1">
    <location>
        <begin position="299"/>
        <end position="328"/>
    </location>
</feature>
<sequence>MESAPLTEEQENELWNEFAIQDYYVDCVDAYLDAAAAICSVDSQGVAEPAAADSQGDDQTAGADTSETTEASGSNTQEAGSAIPQERQLPLLVDDAGLLTEEEADALLDKLEEISERQECEVAVVTVDSLEGKTSQDYADDFYDYNGYGYGKDDDGILLLISMEDRDYAITTYGFGITAFTDAGLQYVVNDFKPALSGGRYGDAFNDFADCCDKFLTQAHTGEPYDGDNMPKGTVHPVYIPISLAIGFLISLLIGRSKSAKLKSVRKKESAADYQVAGSMRLYQNSDVLVASNVTSRVVSSSSGSSSGGSSTHTSSSGRSHGGTSGKF</sequence>
<dbReference type="PANTHER" id="PTHR30373">
    <property type="entry name" value="UPF0603 PROTEIN YGCG"/>
    <property type="match status" value="1"/>
</dbReference>
<keyword evidence="5" id="KW-1185">Reference proteome</keyword>
<dbReference type="EMBL" id="VUMS01000011">
    <property type="protein sequence ID" value="MST66505.1"/>
    <property type="molecule type" value="Genomic_DNA"/>
</dbReference>
<feature type="region of interest" description="Disordered" evidence="1">
    <location>
        <begin position="49"/>
        <end position="86"/>
    </location>
</feature>
<proteinExistence type="predicted"/>
<dbReference type="Pfam" id="PF04536">
    <property type="entry name" value="TPM_phosphatase"/>
    <property type="match status" value="1"/>
</dbReference>
<evidence type="ECO:0000259" key="3">
    <source>
        <dbReference type="Pfam" id="PF04536"/>
    </source>
</evidence>
<comment type="caution">
    <text evidence="4">The sequence shown here is derived from an EMBL/GenBank/DDBJ whole genome shotgun (WGS) entry which is preliminary data.</text>
</comment>
<evidence type="ECO:0000313" key="5">
    <source>
        <dbReference type="Proteomes" id="UP000440513"/>
    </source>
</evidence>
<organism evidence="4 5">
    <name type="scientific">Oliverpabstia intestinalis</name>
    <dbReference type="NCBI Taxonomy" id="2606633"/>
    <lineage>
        <taxon>Bacteria</taxon>
        <taxon>Bacillati</taxon>
        <taxon>Bacillota</taxon>
        <taxon>Clostridia</taxon>
        <taxon>Lachnospirales</taxon>
        <taxon>Lachnospiraceae</taxon>
        <taxon>Oliverpabstia</taxon>
    </lineage>
</organism>
<dbReference type="Gene3D" id="3.10.310.50">
    <property type="match status" value="1"/>
</dbReference>
<protein>
    <submittedName>
        <fullName evidence="4">TPM domain-containing protein</fullName>
    </submittedName>
</protein>
<name>A0A7X2TM10_9FIRM</name>
<gene>
    <name evidence="4" type="ORF">FYJ57_07105</name>
</gene>
<dbReference type="PANTHER" id="PTHR30373:SF2">
    <property type="entry name" value="UPF0603 PROTEIN YGCG"/>
    <property type="match status" value="1"/>
</dbReference>
<feature type="domain" description="TPM" evidence="3">
    <location>
        <begin position="93"/>
        <end position="210"/>
    </location>
</feature>
<reference evidence="4 5" key="1">
    <citation type="submission" date="2019-08" db="EMBL/GenBank/DDBJ databases">
        <title>In-depth cultivation of the pig gut microbiome towards novel bacterial diversity and tailored functional studies.</title>
        <authorList>
            <person name="Wylensek D."/>
            <person name="Hitch T.C.A."/>
            <person name="Clavel T."/>
        </authorList>
    </citation>
    <scope>NUCLEOTIDE SEQUENCE [LARGE SCALE GENOMIC DNA]</scope>
    <source>
        <strain evidence="4 5">BSM-380-WT-5A</strain>
    </source>
</reference>
<accession>A0A7X2TM10</accession>
<feature type="compositionally biased region" description="Low complexity" evidence="1">
    <location>
        <begin position="299"/>
        <end position="319"/>
    </location>
</feature>
<dbReference type="AlphaFoldDB" id="A0A7X2TM10"/>
<dbReference type="InterPro" id="IPR007621">
    <property type="entry name" value="TPM_dom"/>
</dbReference>
<evidence type="ECO:0000256" key="1">
    <source>
        <dbReference type="SAM" id="MobiDB-lite"/>
    </source>
</evidence>
<dbReference type="Proteomes" id="UP000440513">
    <property type="component" value="Unassembled WGS sequence"/>
</dbReference>
<feature type="transmembrane region" description="Helical" evidence="2">
    <location>
        <begin position="238"/>
        <end position="255"/>
    </location>
</feature>